<evidence type="ECO:0000256" key="4">
    <source>
        <dbReference type="ARBA" id="ARBA00022692"/>
    </source>
</evidence>
<feature type="compositionally biased region" description="Basic and acidic residues" evidence="9">
    <location>
        <begin position="620"/>
        <end position="641"/>
    </location>
</feature>
<evidence type="ECO:0000313" key="14">
    <source>
        <dbReference type="Proteomes" id="UP000567795"/>
    </source>
</evidence>
<name>A0A853A779_9ACTN</name>
<dbReference type="GO" id="GO:0016887">
    <property type="term" value="F:ATP hydrolysis activity"/>
    <property type="evidence" value="ECO:0007669"/>
    <property type="project" value="InterPro"/>
</dbReference>
<dbReference type="SUPFAM" id="SSF52540">
    <property type="entry name" value="P-loop containing nucleoside triphosphate hydrolases"/>
    <property type="match status" value="1"/>
</dbReference>
<dbReference type="PANTHER" id="PTHR43394">
    <property type="entry name" value="ATP-DEPENDENT PERMEASE MDL1, MITOCHONDRIAL"/>
    <property type="match status" value="1"/>
</dbReference>
<evidence type="ECO:0000256" key="10">
    <source>
        <dbReference type="SAM" id="Phobius"/>
    </source>
</evidence>
<dbReference type="InterPro" id="IPR039421">
    <property type="entry name" value="Type_1_exporter"/>
</dbReference>
<dbReference type="AlphaFoldDB" id="A0A853A779"/>
<feature type="compositionally biased region" description="Gly residues" evidence="9">
    <location>
        <begin position="340"/>
        <end position="349"/>
    </location>
</feature>
<feature type="transmembrane region" description="Helical" evidence="10">
    <location>
        <begin position="31"/>
        <end position="58"/>
    </location>
</feature>
<feature type="compositionally biased region" description="Low complexity" evidence="9">
    <location>
        <begin position="355"/>
        <end position="372"/>
    </location>
</feature>
<dbReference type="GO" id="GO:0005886">
    <property type="term" value="C:plasma membrane"/>
    <property type="evidence" value="ECO:0007669"/>
    <property type="project" value="UniProtKB-SubCell"/>
</dbReference>
<dbReference type="InterPro" id="IPR027417">
    <property type="entry name" value="P-loop_NTPase"/>
</dbReference>
<feature type="compositionally biased region" description="Low complexity" evidence="9">
    <location>
        <begin position="642"/>
        <end position="651"/>
    </location>
</feature>
<evidence type="ECO:0000256" key="5">
    <source>
        <dbReference type="ARBA" id="ARBA00022741"/>
    </source>
</evidence>
<keyword evidence="2" id="KW-0813">Transport</keyword>
<keyword evidence="3" id="KW-1003">Cell membrane</keyword>
<dbReference type="InterPro" id="IPR003593">
    <property type="entry name" value="AAA+_ATPase"/>
</dbReference>
<dbReference type="PROSITE" id="PS50929">
    <property type="entry name" value="ABC_TM1F"/>
    <property type="match status" value="1"/>
</dbReference>
<protein>
    <submittedName>
        <fullName evidence="13">ATP-binding cassette subfamily B protein</fullName>
    </submittedName>
</protein>
<organism evidence="13 14">
    <name type="scientific">Allostreptomyces psammosilenae</name>
    <dbReference type="NCBI Taxonomy" id="1892865"/>
    <lineage>
        <taxon>Bacteria</taxon>
        <taxon>Bacillati</taxon>
        <taxon>Actinomycetota</taxon>
        <taxon>Actinomycetes</taxon>
        <taxon>Kitasatosporales</taxon>
        <taxon>Streptomycetaceae</taxon>
        <taxon>Allostreptomyces</taxon>
    </lineage>
</organism>
<dbReference type="InterPro" id="IPR003439">
    <property type="entry name" value="ABC_transporter-like_ATP-bd"/>
</dbReference>
<evidence type="ECO:0000256" key="2">
    <source>
        <dbReference type="ARBA" id="ARBA00022448"/>
    </source>
</evidence>
<keyword evidence="14" id="KW-1185">Reference proteome</keyword>
<dbReference type="SUPFAM" id="SSF90123">
    <property type="entry name" value="ABC transporter transmembrane region"/>
    <property type="match status" value="1"/>
</dbReference>
<dbReference type="FunFam" id="3.40.50.300:FF:000854">
    <property type="entry name" value="Multidrug ABC transporter ATP-binding protein"/>
    <property type="match status" value="1"/>
</dbReference>
<feature type="transmembrane region" description="Helical" evidence="10">
    <location>
        <begin position="70"/>
        <end position="90"/>
    </location>
</feature>
<dbReference type="Pfam" id="PF00664">
    <property type="entry name" value="ABC_membrane"/>
    <property type="match status" value="1"/>
</dbReference>
<gene>
    <name evidence="13" type="ORF">FHU37_003464</name>
</gene>
<keyword evidence="5" id="KW-0547">Nucleotide-binding</keyword>
<sequence length="664" mass="71458">MATEPASPTSPAPSSLRTLLRLRPYTRPAHAVLLVSITLTLIASMCALAMPLVLRSIIDGPVSSGDLDALWPPVLLVLGLGVAEVVLFWLRRHIVARPLADVEARMRVGLYRHLQRLQVAFHDRWQSGQLLSRATYDLNLIRMFLSFGVVFLVVNAVTAVVGLVALIVMEWRLGVLATVTLLPMVVFSSIFEHRYQVATRLSQDQNGDLATVLEESVLGIRVLKAFGRHRTMERRFGELAARLRATELHKARLLGRLWAGIILLPEAAITLSLAYGIVLVADGSLTAGTLVAFLATLQLLRWPIDSLGWLLALGNDAASAAGRYFEVCDTEVVITDGDGARGGTAGDGAGDGRRAGSAGRAAGSAGRTGSAGEPTGRLVFHDVRFRFADAPPDTPDLLRGVDLEVAPGETVALVGLTGSGKTALTALVPRLYEVTGGSVTLDGVDVRDLPLERLRTLVATAFEEPILFSASVRDNVLLGHPEGTDEDVRRALEIAQADFVDALPQGLDTRIGEQGLSLSGGQRQRLALARAVAARPRFLVLDDPLSALDVHTEAAVEQALRRVLATTTALIVAHRPSTVMLADRVAVLREGRVTETGTHEELLASSPFYRYLLSADEKDHAALDAAGRDGHPDGNPDERPNRPNQNGNGNRNRNRSEDEMEASR</sequence>
<dbReference type="InterPro" id="IPR011527">
    <property type="entry name" value="ABC1_TM_dom"/>
</dbReference>
<comment type="subcellular location">
    <subcellularLocation>
        <location evidence="1">Cell membrane</location>
        <topology evidence="1">Multi-pass membrane protein</topology>
    </subcellularLocation>
</comment>
<keyword evidence="4 10" id="KW-0812">Transmembrane</keyword>
<dbReference type="SMART" id="SM00382">
    <property type="entry name" value="AAA"/>
    <property type="match status" value="1"/>
</dbReference>
<feature type="domain" description="ABC transmembrane type-1" evidence="12">
    <location>
        <begin position="34"/>
        <end position="316"/>
    </location>
</feature>
<evidence type="ECO:0000256" key="6">
    <source>
        <dbReference type="ARBA" id="ARBA00022840"/>
    </source>
</evidence>
<dbReference type="Gene3D" id="1.20.1560.10">
    <property type="entry name" value="ABC transporter type 1, transmembrane domain"/>
    <property type="match status" value="1"/>
</dbReference>
<feature type="transmembrane region" description="Helical" evidence="10">
    <location>
        <begin position="143"/>
        <end position="167"/>
    </location>
</feature>
<accession>A0A853A779</accession>
<dbReference type="PROSITE" id="PS50893">
    <property type="entry name" value="ABC_TRANSPORTER_2"/>
    <property type="match status" value="1"/>
</dbReference>
<feature type="compositionally biased region" description="Basic and acidic residues" evidence="9">
    <location>
        <begin position="654"/>
        <end position="664"/>
    </location>
</feature>
<reference evidence="13 14" key="1">
    <citation type="submission" date="2020-07" db="EMBL/GenBank/DDBJ databases">
        <title>Sequencing the genomes of 1000 actinobacteria strains.</title>
        <authorList>
            <person name="Klenk H.-P."/>
        </authorList>
    </citation>
    <scope>NUCLEOTIDE SEQUENCE [LARGE SCALE GENOMIC DNA]</scope>
    <source>
        <strain evidence="13 14">DSM 42178</strain>
    </source>
</reference>
<keyword evidence="8 10" id="KW-0472">Membrane</keyword>
<dbReference type="Pfam" id="PF00005">
    <property type="entry name" value="ABC_tran"/>
    <property type="match status" value="1"/>
</dbReference>
<proteinExistence type="predicted"/>
<keyword evidence="7 10" id="KW-1133">Transmembrane helix</keyword>
<evidence type="ECO:0000256" key="3">
    <source>
        <dbReference type="ARBA" id="ARBA00022475"/>
    </source>
</evidence>
<feature type="domain" description="ABC transporter" evidence="11">
    <location>
        <begin position="378"/>
        <end position="615"/>
    </location>
</feature>
<evidence type="ECO:0000256" key="1">
    <source>
        <dbReference type="ARBA" id="ARBA00004651"/>
    </source>
</evidence>
<evidence type="ECO:0000256" key="8">
    <source>
        <dbReference type="ARBA" id="ARBA00023136"/>
    </source>
</evidence>
<evidence type="ECO:0000259" key="11">
    <source>
        <dbReference type="PROSITE" id="PS50893"/>
    </source>
</evidence>
<dbReference type="EMBL" id="JACBZD010000001">
    <property type="protein sequence ID" value="NYI06521.1"/>
    <property type="molecule type" value="Genomic_DNA"/>
</dbReference>
<dbReference type="RefSeq" id="WP_179815089.1">
    <property type="nucleotide sequence ID" value="NZ_JACBZD010000001.1"/>
</dbReference>
<evidence type="ECO:0000313" key="13">
    <source>
        <dbReference type="EMBL" id="NYI06521.1"/>
    </source>
</evidence>
<comment type="caution">
    <text evidence="13">The sequence shown here is derived from an EMBL/GenBank/DDBJ whole genome shotgun (WGS) entry which is preliminary data.</text>
</comment>
<dbReference type="Gene3D" id="3.40.50.300">
    <property type="entry name" value="P-loop containing nucleotide triphosphate hydrolases"/>
    <property type="match status" value="1"/>
</dbReference>
<dbReference type="InterPro" id="IPR017871">
    <property type="entry name" value="ABC_transporter-like_CS"/>
</dbReference>
<feature type="transmembrane region" description="Helical" evidence="10">
    <location>
        <begin position="173"/>
        <end position="191"/>
    </location>
</feature>
<dbReference type="Proteomes" id="UP000567795">
    <property type="component" value="Unassembled WGS sequence"/>
</dbReference>
<dbReference type="GO" id="GO:0005524">
    <property type="term" value="F:ATP binding"/>
    <property type="evidence" value="ECO:0007669"/>
    <property type="project" value="UniProtKB-KW"/>
</dbReference>
<evidence type="ECO:0000256" key="7">
    <source>
        <dbReference type="ARBA" id="ARBA00022989"/>
    </source>
</evidence>
<evidence type="ECO:0000256" key="9">
    <source>
        <dbReference type="SAM" id="MobiDB-lite"/>
    </source>
</evidence>
<dbReference type="PROSITE" id="PS00211">
    <property type="entry name" value="ABC_TRANSPORTER_1"/>
    <property type="match status" value="1"/>
</dbReference>
<dbReference type="GO" id="GO:0015421">
    <property type="term" value="F:ABC-type oligopeptide transporter activity"/>
    <property type="evidence" value="ECO:0007669"/>
    <property type="project" value="TreeGrafter"/>
</dbReference>
<feature type="transmembrane region" description="Helical" evidence="10">
    <location>
        <begin position="257"/>
        <end position="277"/>
    </location>
</feature>
<dbReference type="InterPro" id="IPR036640">
    <property type="entry name" value="ABC1_TM_sf"/>
</dbReference>
<evidence type="ECO:0000259" key="12">
    <source>
        <dbReference type="PROSITE" id="PS50929"/>
    </source>
</evidence>
<feature type="region of interest" description="Disordered" evidence="9">
    <location>
        <begin position="620"/>
        <end position="664"/>
    </location>
</feature>
<dbReference type="CDD" id="cd18543">
    <property type="entry name" value="ABC_6TM_Rv0194_D1_like"/>
    <property type="match status" value="1"/>
</dbReference>
<feature type="region of interest" description="Disordered" evidence="9">
    <location>
        <begin position="339"/>
        <end position="375"/>
    </location>
</feature>
<dbReference type="PANTHER" id="PTHR43394:SF1">
    <property type="entry name" value="ATP-BINDING CASSETTE SUB-FAMILY B MEMBER 10, MITOCHONDRIAL"/>
    <property type="match status" value="1"/>
</dbReference>
<keyword evidence="6 13" id="KW-0067">ATP-binding</keyword>